<evidence type="ECO:0000313" key="3">
    <source>
        <dbReference type="Proteomes" id="UP000245207"/>
    </source>
</evidence>
<dbReference type="AlphaFoldDB" id="A0A2U1LIV1"/>
<proteinExistence type="predicted"/>
<dbReference type="PANTHER" id="PTHR45786">
    <property type="entry name" value="DNA BINDING PROTEIN-LIKE"/>
    <property type="match status" value="1"/>
</dbReference>
<feature type="compositionally biased region" description="Polar residues" evidence="1">
    <location>
        <begin position="226"/>
        <end position="241"/>
    </location>
</feature>
<sequence length="435" mass="49923">MRYREPPKTGVTNDYGITYSPIDQQKSVLNTMYPVHQGVLNTVDNVILKNAYYHGPSTYATEGSSSQPPICFAQEFHNYGEDLLQIDADATLQNAYHHVPCTSDNEGCSKMQEYGLIYKPVDEYPTLLASQLYDYGGGLTSTSHNAYSSQMQQCEYISKGVDNWPTSLNQHVIRTQKKNHIDNNNNMRSEINVKNKTSTRQYTGQKRQRPCEKTLTNRRDHHSKRQQTSGIRSSHSPQSNNEGVSHLYIDIGDFDYACHYCNATFWYGERLKGNSHKYYPKYTKCCGGGQLYNVVGAHEYQLPTSGTLGAIVIQPDPNSQTDYDIIIEYKDKQPKRINKLNSSYMSLQFPLLFVYGQPGYNTKLTLKSVDSNKKRNKLSMNMYYKYQLHERFGIIENQSSNKFHYEITEFEKENSPTTCKKYTVNASNVFQLFDA</sequence>
<feature type="region of interest" description="Disordered" evidence="1">
    <location>
        <begin position="178"/>
        <end position="241"/>
    </location>
</feature>
<gene>
    <name evidence="2" type="ORF">CTI12_AA352930</name>
</gene>
<dbReference type="Proteomes" id="UP000245207">
    <property type="component" value="Unassembled WGS sequence"/>
</dbReference>
<keyword evidence="3" id="KW-1185">Reference proteome</keyword>
<keyword evidence="2" id="KW-0347">Helicase</keyword>
<evidence type="ECO:0000256" key="1">
    <source>
        <dbReference type="SAM" id="MobiDB-lite"/>
    </source>
</evidence>
<organism evidence="2 3">
    <name type="scientific">Artemisia annua</name>
    <name type="common">Sweet wormwood</name>
    <dbReference type="NCBI Taxonomy" id="35608"/>
    <lineage>
        <taxon>Eukaryota</taxon>
        <taxon>Viridiplantae</taxon>
        <taxon>Streptophyta</taxon>
        <taxon>Embryophyta</taxon>
        <taxon>Tracheophyta</taxon>
        <taxon>Spermatophyta</taxon>
        <taxon>Magnoliopsida</taxon>
        <taxon>eudicotyledons</taxon>
        <taxon>Gunneridae</taxon>
        <taxon>Pentapetalae</taxon>
        <taxon>asterids</taxon>
        <taxon>campanulids</taxon>
        <taxon>Asterales</taxon>
        <taxon>Asteraceae</taxon>
        <taxon>Asteroideae</taxon>
        <taxon>Anthemideae</taxon>
        <taxon>Artemisiinae</taxon>
        <taxon>Artemisia</taxon>
    </lineage>
</organism>
<feature type="compositionally biased region" description="Polar residues" evidence="1">
    <location>
        <begin position="182"/>
        <end position="205"/>
    </location>
</feature>
<dbReference type="PANTHER" id="PTHR45786:SF74">
    <property type="entry name" value="ATP-DEPENDENT DNA HELICASE"/>
    <property type="match status" value="1"/>
</dbReference>
<protein>
    <submittedName>
        <fullName evidence="2">Helitron helicase-like domain-containing protein</fullName>
    </submittedName>
</protein>
<reference evidence="2 3" key="1">
    <citation type="journal article" date="2018" name="Mol. Plant">
        <title>The genome of Artemisia annua provides insight into the evolution of Asteraceae family and artemisinin biosynthesis.</title>
        <authorList>
            <person name="Shen Q."/>
            <person name="Zhang L."/>
            <person name="Liao Z."/>
            <person name="Wang S."/>
            <person name="Yan T."/>
            <person name="Shi P."/>
            <person name="Liu M."/>
            <person name="Fu X."/>
            <person name="Pan Q."/>
            <person name="Wang Y."/>
            <person name="Lv Z."/>
            <person name="Lu X."/>
            <person name="Zhang F."/>
            <person name="Jiang W."/>
            <person name="Ma Y."/>
            <person name="Chen M."/>
            <person name="Hao X."/>
            <person name="Li L."/>
            <person name="Tang Y."/>
            <person name="Lv G."/>
            <person name="Zhou Y."/>
            <person name="Sun X."/>
            <person name="Brodelius P.E."/>
            <person name="Rose J.K.C."/>
            <person name="Tang K."/>
        </authorList>
    </citation>
    <scope>NUCLEOTIDE SEQUENCE [LARGE SCALE GENOMIC DNA]</scope>
    <source>
        <strain evidence="3">cv. Huhao1</strain>
        <tissue evidence="2">Leaf</tissue>
    </source>
</reference>
<keyword evidence="2" id="KW-0547">Nucleotide-binding</keyword>
<name>A0A2U1LIV1_ARTAN</name>
<dbReference type="EMBL" id="PKPP01009153">
    <property type="protein sequence ID" value="PWA48933.1"/>
    <property type="molecule type" value="Genomic_DNA"/>
</dbReference>
<dbReference type="GO" id="GO:0004386">
    <property type="term" value="F:helicase activity"/>
    <property type="evidence" value="ECO:0007669"/>
    <property type="project" value="UniProtKB-KW"/>
</dbReference>
<comment type="caution">
    <text evidence="2">The sequence shown here is derived from an EMBL/GenBank/DDBJ whole genome shotgun (WGS) entry which is preliminary data.</text>
</comment>
<keyword evidence="2" id="KW-0378">Hydrolase</keyword>
<evidence type="ECO:0000313" key="2">
    <source>
        <dbReference type="EMBL" id="PWA48933.1"/>
    </source>
</evidence>
<accession>A0A2U1LIV1</accession>
<feature type="compositionally biased region" description="Basic and acidic residues" evidence="1">
    <location>
        <begin position="209"/>
        <end position="218"/>
    </location>
</feature>
<keyword evidence="2" id="KW-0067">ATP-binding</keyword>